<dbReference type="GO" id="GO:0098542">
    <property type="term" value="P:defense response to other organism"/>
    <property type="evidence" value="ECO:0007669"/>
    <property type="project" value="TreeGrafter"/>
</dbReference>
<evidence type="ECO:0000313" key="5">
    <source>
        <dbReference type="EMBL" id="KDP23973.1"/>
    </source>
</evidence>
<proteinExistence type="predicted"/>
<dbReference type="STRING" id="180498.A0A067JMC4"/>
<dbReference type="Gene3D" id="1.10.8.430">
    <property type="entry name" value="Helical domain of apoptotic protease-activating factors"/>
    <property type="match status" value="1"/>
</dbReference>
<dbReference type="EMBL" id="KK915158">
    <property type="protein sequence ID" value="KDP23973.1"/>
    <property type="molecule type" value="Genomic_DNA"/>
</dbReference>
<evidence type="ECO:0000259" key="3">
    <source>
        <dbReference type="Pfam" id="PF23559"/>
    </source>
</evidence>
<keyword evidence="1" id="KW-0677">Repeat</keyword>
<dbReference type="PANTHER" id="PTHR23155:SF759">
    <property type="entry name" value="AAA+ ATPASE DOMAIN-CONTAINING PROTEIN"/>
    <property type="match status" value="1"/>
</dbReference>
<dbReference type="FunFam" id="1.10.10.10:FF:000322">
    <property type="entry name" value="Probable disease resistance protein At1g63360"/>
    <property type="match status" value="1"/>
</dbReference>
<dbReference type="InterPro" id="IPR032675">
    <property type="entry name" value="LRR_dom_sf"/>
</dbReference>
<evidence type="ECO:0000313" key="6">
    <source>
        <dbReference type="Proteomes" id="UP000027138"/>
    </source>
</evidence>
<dbReference type="SUPFAM" id="SSF52058">
    <property type="entry name" value="L domain-like"/>
    <property type="match status" value="1"/>
</dbReference>
<dbReference type="FunFam" id="1.10.8.430:FF:000003">
    <property type="entry name" value="Probable disease resistance protein At5g66910"/>
    <property type="match status" value="1"/>
</dbReference>
<dbReference type="SUPFAM" id="SSF52540">
    <property type="entry name" value="P-loop containing nucleoside triphosphate hydrolases"/>
    <property type="match status" value="1"/>
</dbReference>
<dbReference type="Gene3D" id="1.10.10.10">
    <property type="entry name" value="Winged helix-like DNA-binding domain superfamily/Winged helix DNA-binding domain"/>
    <property type="match status" value="1"/>
</dbReference>
<dbReference type="PANTHER" id="PTHR23155">
    <property type="entry name" value="DISEASE RESISTANCE PROTEIN RP"/>
    <property type="match status" value="1"/>
</dbReference>
<organism evidence="5 6">
    <name type="scientific">Jatropha curcas</name>
    <name type="common">Barbados nut</name>
    <dbReference type="NCBI Taxonomy" id="180498"/>
    <lineage>
        <taxon>Eukaryota</taxon>
        <taxon>Viridiplantae</taxon>
        <taxon>Streptophyta</taxon>
        <taxon>Embryophyta</taxon>
        <taxon>Tracheophyta</taxon>
        <taxon>Spermatophyta</taxon>
        <taxon>Magnoliopsida</taxon>
        <taxon>eudicotyledons</taxon>
        <taxon>Gunneridae</taxon>
        <taxon>Pentapetalae</taxon>
        <taxon>rosids</taxon>
        <taxon>fabids</taxon>
        <taxon>Malpighiales</taxon>
        <taxon>Euphorbiaceae</taxon>
        <taxon>Crotonoideae</taxon>
        <taxon>Jatropheae</taxon>
        <taxon>Jatropha</taxon>
    </lineage>
</organism>
<name>A0A067JMC4_JATCU</name>
<dbReference type="InterPro" id="IPR058922">
    <property type="entry name" value="WHD_DRP"/>
</dbReference>
<protein>
    <submittedName>
        <fullName evidence="5">Uncharacterized protein</fullName>
    </submittedName>
</protein>
<dbReference type="InterPro" id="IPR027417">
    <property type="entry name" value="P-loop_NTPase"/>
</dbReference>
<dbReference type="Pfam" id="PF23559">
    <property type="entry name" value="WHD_DRP"/>
    <property type="match status" value="1"/>
</dbReference>
<evidence type="ECO:0000259" key="4">
    <source>
        <dbReference type="Pfam" id="PF23598"/>
    </source>
</evidence>
<evidence type="ECO:0000256" key="2">
    <source>
        <dbReference type="ARBA" id="ARBA00022821"/>
    </source>
</evidence>
<keyword evidence="6" id="KW-1185">Reference proteome</keyword>
<dbReference type="InterPro" id="IPR044974">
    <property type="entry name" value="Disease_R_plants"/>
</dbReference>
<dbReference type="PRINTS" id="PR00364">
    <property type="entry name" value="DISEASERSIST"/>
</dbReference>
<evidence type="ECO:0000256" key="1">
    <source>
        <dbReference type="ARBA" id="ARBA00022737"/>
    </source>
</evidence>
<feature type="domain" description="Disease resistance protein winged helix" evidence="3">
    <location>
        <begin position="115"/>
        <end position="186"/>
    </location>
</feature>
<accession>A0A067JMC4</accession>
<dbReference type="GO" id="GO:0043531">
    <property type="term" value="F:ADP binding"/>
    <property type="evidence" value="ECO:0007669"/>
    <property type="project" value="InterPro"/>
</dbReference>
<dbReference type="OrthoDB" id="2973320at2759"/>
<dbReference type="InterPro" id="IPR036388">
    <property type="entry name" value="WH-like_DNA-bd_sf"/>
</dbReference>
<dbReference type="Gene3D" id="3.80.10.10">
    <property type="entry name" value="Ribonuclease Inhibitor"/>
    <property type="match status" value="1"/>
</dbReference>
<dbReference type="InterPro" id="IPR055414">
    <property type="entry name" value="LRR_R13L4/SHOC2-like"/>
</dbReference>
<dbReference type="Pfam" id="PF23598">
    <property type="entry name" value="LRR_14"/>
    <property type="match status" value="1"/>
</dbReference>
<dbReference type="AlphaFoldDB" id="A0A067JMC4"/>
<dbReference type="InterPro" id="IPR042197">
    <property type="entry name" value="Apaf_helical"/>
</dbReference>
<keyword evidence="2" id="KW-0611">Plant defense</keyword>
<dbReference type="Proteomes" id="UP000027138">
    <property type="component" value="Unassembled WGS sequence"/>
</dbReference>
<reference evidence="5 6" key="1">
    <citation type="journal article" date="2014" name="PLoS ONE">
        <title>Global Analysis of Gene Expression Profiles in Physic Nut (Jatropha curcas L.) Seedlings Exposed to Salt Stress.</title>
        <authorList>
            <person name="Zhang L."/>
            <person name="Zhang C."/>
            <person name="Wu P."/>
            <person name="Chen Y."/>
            <person name="Li M."/>
            <person name="Jiang H."/>
            <person name="Wu G."/>
        </authorList>
    </citation>
    <scope>NUCLEOTIDE SEQUENCE [LARGE SCALE GENOMIC DNA]</scope>
    <source>
        <strain evidence="6">cv. GZQX0401</strain>
        <tissue evidence="5">Young leaves</tissue>
    </source>
</reference>
<feature type="domain" description="Disease resistance R13L4/SHOC-2-like LRR" evidence="4">
    <location>
        <begin position="223"/>
        <end position="441"/>
    </location>
</feature>
<sequence>MRVNSSRIHYPKALEDEKSWLLFHKVAFSPHDDICKDENIIEVGKKIVKKCGGLPLAIKTIAALLKSKRQLKEWEKVHDEFQKLTQEKVPVMASLQLSYDALPRHLKQLLLSFSIYPEDFEIRAEQLVHWWVGEGLIKSRNSKTAMDLGNEYLADLAGRCLVEVVRRRGYDGKVHSCKMHDLVRDLTIKIAGEEELCSFESGGKQRQLIMQDSRWLGITDENISISSLSQCSKLRAILLMSSLSISSNMPISLSSLRVLDLSNGKLDDKSVENLFKWIILLKRLAHLNLSGAPGLKNVPRIRKLRNLQLLVLSGCRIGRLTKLEELSGFKLHRRENSQSCGLLELQNLVQLRVLRIKLSDESEILDNEWEALSRLEKLQVLAIDTENTKEPTNLQKLDRLKPPPGLEQVYLRHYRRNHLPEWINPKTLSKLQYLSIEFGDIKHICPNLELREEKWKLVGLCLKFLPLFEDDWKKLKQIMPSLCDVEVSNCPSLKNPPYEDKSWTSRN</sequence>
<gene>
    <name evidence="5" type="ORF">JCGZ_25361</name>
</gene>